<gene>
    <name evidence="1" type="ORF">APX70_200101</name>
</gene>
<proteinExistence type="predicted"/>
<comment type="caution">
    <text evidence="1">The sequence shown here is derived from an EMBL/GenBank/DDBJ whole genome shotgun (WGS) entry which is preliminary data.</text>
</comment>
<evidence type="ECO:0000313" key="1">
    <source>
        <dbReference type="EMBL" id="RML56970.1"/>
    </source>
</evidence>
<evidence type="ECO:0000313" key="2">
    <source>
        <dbReference type="Proteomes" id="UP000282378"/>
    </source>
</evidence>
<sequence length="37" mass="4213">MPAHRVEGRLHTPTVSFSNWSVRALIFRILVTCSAMQ</sequence>
<name>A0A3M2WZN2_PSEYM</name>
<protein>
    <submittedName>
        <fullName evidence="1">Uncharacterized protein</fullName>
    </submittedName>
</protein>
<dbReference type="EMBL" id="RBNL01003166">
    <property type="protein sequence ID" value="RML56970.1"/>
    <property type="molecule type" value="Genomic_DNA"/>
</dbReference>
<organism evidence="1 2">
    <name type="scientific">Pseudomonas syringae pv. maculicola</name>
    <dbReference type="NCBI Taxonomy" id="59511"/>
    <lineage>
        <taxon>Bacteria</taxon>
        <taxon>Pseudomonadati</taxon>
        <taxon>Pseudomonadota</taxon>
        <taxon>Gammaproteobacteria</taxon>
        <taxon>Pseudomonadales</taxon>
        <taxon>Pseudomonadaceae</taxon>
        <taxon>Pseudomonas</taxon>
    </lineage>
</organism>
<dbReference type="AlphaFoldDB" id="A0A3M2WZN2"/>
<reference evidence="1 2" key="1">
    <citation type="submission" date="2018-08" db="EMBL/GenBank/DDBJ databases">
        <title>Recombination of ecologically and evolutionarily significant loci maintains genetic cohesion in the Pseudomonas syringae species complex.</title>
        <authorList>
            <person name="Dillon M."/>
            <person name="Thakur S."/>
            <person name="Almeida R.N.D."/>
            <person name="Weir B.S."/>
            <person name="Guttman D.S."/>
        </authorList>
    </citation>
    <scope>NUCLEOTIDE SEQUENCE [LARGE SCALE GENOMIC DNA]</scope>
    <source>
        <strain evidence="1 2">88_10</strain>
    </source>
</reference>
<dbReference type="Proteomes" id="UP000282378">
    <property type="component" value="Unassembled WGS sequence"/>
</dbReference>
<accession>A0A3M2WZN2</accession>